<protein>
    <submittedName>
        <fullName evidence="2">Sodium-dependent bicarbonate transport family permease</fullName>
    </submittedName>
</protein>
<keyword evidence="1" id="KW-1133">Transmembrane helix</keyword>
<dbReference type="Proteomes" id="UP001596456">
    <property type="component" value="Unassembled WGS sequence"/>
</dbReference>
<comment type="caution">
    <text evidence="2">The sequence shown here is derived from an EMBL/GenBank/DDBJ whole genome shotgun (WGS) entry which is preliminary data.</text>
</comment>
<evidence type="ECO:0000256" key="1">
    <source>
        <dbReference type="SAM" id="Phobius"/>
    </source>
</evidence>
<feature type="transmembrane region" description="Helical" evidence="1">
    <location>
        <begin position="67"/>
        <end position="90"/>
    </location>
</feature>
<feature type="transmembrane region" description="Helical" evidence="1">
    <location>
        <begin position="102"/>
        <end position="122"/>
    </location>
</feature>
<dbReference type="PANTHER" id="PTHR40400">
    <property type="entry name" value="SLR1512 PROTEIN"/>
    <property type="match status" value="1"/>
</dbReference>
<name>A0ABW2KQ83_9PROT</name>
<feature type="transmembrane region" description="Helical" evidence="1">
    <location>
        <begin position="306"/>
        <end position="328"/>
    </location>
</feature>
<sequence>MSDLLQLGLMNLVSPMVLSFALGFAAAVARSDLDIPEAVGRALAIYLMFAIGFKGGAALAANGAGGGVVAAMLAALLLSAALPFLAYALLRALTRIGPVDAGAVAAHYGSISIVTFVTGSQFVTGQGLGYEGYLVAMMALMETPAIVSGLFLARRALARQDGTAAGPARKKGAFLSPELLREILLNASVVVLVGGFLIGWATGERGMLMVKPFVADIFNGVLCLFLLDMGLVAARQLRSVKALSAPLLAFGLYMPLLGAAAGLGTAWLLGLSLGGATLLAVLAASASYIAVPAAMRLALPQANPAVYVTLSLVITFPFNVVVGIPLYFAAARALGFV</sequence>
<feature type="transmembrane region" description="Helical" evidence="1">
    <location>
        <begin position="43"/>
        <end position="61"/>
    </location>
</feature>
<feature type="transmembrane region" description="Helical" evidence="1">
    <location>
        <begin position="275"/>
        <end position="294"/>
    </location>
</feature>
<evidence type="ECO:0000313" key="3">
    <source>
        <dbReference type="Proteomes" id="UP001596456"/>
    </source>
</evidence>
<keyword evidence="3" id="KW-1185">Reference proteome</keyword>
<reference evidence="3" key="1">
    <citation type="journal article" date="2019" name="Int. J. Syst. Evol. Microbiol.">
        <title>The Global Catalogue of Microorganisms (GCM) 10K type strain sequencing project: providing services to taxonomists for standard genome sequencing and annotation.</title>
        <authorList>
            <consortium name="The Broad Institute Genomics Platform"/>
            <consortium name="The Broad Institute Genome Sequencing Center for Infectious Disease"/>
            <person name="Wu L."/>
            <person name="Ma J."/>
        </authorList>
    </citation>
    <scope>NUCLEOTIDE SEQUENCE [LARGE SCALE GENOMIC DNA]</scope>
    <source>
        <strain evidence="3">CGMCC 1.16275</strain>
    </source>
</reference>
<dbReference type="Pfam" id="PF05982">
    <property type="entry name" value="Sbt_1"/>
    <property type="match status" value="1"/>
</dbReference>
<dbReference type="InterPro" id="IPR010293">
    <property type="entry name" value="Sbt_1"/>
</dbReference>
<feature type="transmembrane region" description="Helical" evidence="1">
    <location>
        <begin position="12"/>
        <end position="31"/>
    </location>
</feature>
<dbReference type="PANTHER" id="PTHR40400:SF1">
    <property type="entry name" value="SLR1512 PROTEIN"/>
    <property type="match status" value="1"/>
</dbReference>
<feature type="transmembrane region" description="Helical" evidence="1">
    <location>
        <begin position="179"/>
        <end position="201"/>
    </location>
</feature>
<feature type="transmembrane region" description="Helical" evidence="1">
    <location>
        <begin position="246"/>
        <end position="269"/>
    </location>
</feature>
<evidence type="ECO:0000313" key="2">
    <source>
        <dbReference type="EMBL" id="MFC7332127.1"/>
    </source>
</evidence>
<feature type="transmembrane region" description="Helical" evidence="1">
    <location>
        <begin position="213"/>
        <end position="234"/>
    </location>
</feature>
<keyword evidence="1" id="KW-0472">Membrane</keyword>
<accession>A0ABW2KQ83</accession>
<proteinExistence type="predicted"/>
<dbReference type="RefSeq" id="WP_377356339.1">
    <property type="nucleotide sequence ID" value="NZ_JBHTCM010000004.1"/>
</dbReference>
<feature type="transmembrane region" description="Helical" evidence="1">
    <location>
        <begin position="134"/>
        <end position="153"/>
    </location>
</feature>
<organism evidence="2 3">
    <name type="scientific">Rhodocista pekingensis</name>
    <dbReference type="NCBI Taxonomy" id="201185"/>
    <lineage>
        <taxon>Bacteria</taxon>
        <taxon>Pseudomonadati</taxon>
        <taxon>Pseudomonadota</taxon>
        <taxon>Alphaproteobacteria</taxon>
        <taxon>Rhodospirillales</taxon>
        <taxon>Azospirillaceae</taxon>
        <taxon>Rhodocista</taxon>
    </lineage>
</organism>
<gene>
    <name evidence="2" type="ORF">ACFQPS_03055</name>
</gene>
<dbReference type="EMBL" id="JBHTCM010000004">
    <property type="protein sequence ID" value="MFC7332127.1"/>
    <property type="molecule type" value="Genomic_DNA"/>
</dbReference>
<keyword evidence="1" id="KW-0812">Transmembrane</keyword>